<evidence type="ECO:0000256" key="1">
    <source>
        <dbReference type="ARBA" id="ARBA00009156"/>
    </source>
</evidence>
<evidence type="ECO:0000256" key="5">
    <source>
        <dbReference type="ARBA" id="ARBA00022840"/>
    </source>
</evidence>
<evidence type="ECO:0000256" key="4">
    <source>
        <dbReference type="ARBA" id="ARBA00022777"/>
    </source>
</evidence>
<dbReference type="InterPro" id="IPR000577">
    <property type="entry name" value="Carb_kinase_FGGY"/>
</dbReference>
<dbReference type="EC" id="2.7.1.17" evidence="6"/>
<dbReference type="EMBL" id="AFZD01000021">
    <property type="protein sequence ID" value="EHL09315.1"/>
    <property type="molecule type" value="Genomic_DNA"/>
</dbReference>
<evidence type="ECO:0000313" key="10">
    <source>
        <dbReference type="Proteomes" id="UP000003527"/>
    </source>
</evidence>
<dbReference type="PANTHER" id="PTHR43095:SF5">
    <property type="entry name" value="XYLULOSE KINASE"/>
    <property type="match status" value="1"/>
</dbReference>
<dbReference type="PATRIC" id="fig|796944.3.peg.2102"/>
<keyword evidence="6" id="KW-0119">Carbohydrate metabolism</keyword>
<feature type="domain" description="Carbohydrate kinase FGGY C-terminal" evidence="8">
    <location>
        <begin position="257"/>
        <end position="451"/>
    </location>
</feature>
<dbReference type="InterPro" id="IPR050406">
    <property type="entry name" value="FGGY_Carb_Kinase"/>
</dbReference>
<dbReference type="Pfam" id="PF00370">
    <property type="entry name" value="FGGY_N"/>
    <property type="match status" value="1"/>
</dbReference>
<dbReference type="GO" id="GO:0005524">
    <property type="term" value="F:ATP binding"/>
    <property type="evidence" value="ECO:0007669"/>
    <property type="project" value="UniProtKB-KW"/>
</dbReference>
<dbReference type="HOGENOM" id="CLU_009281_3_0_9"/>
<dbReference type="PANTHER" id="PTHR43095">
    <property type="entry name" value="SUGAR KINASE"/>
    <property type="match status" value="1"/>
</dbReference>
<keyword evidence="10" id="KW-1185">Reference proteome</keyword>
<keyword evidence="6" id="KW-0859">Xylose metabolism</keyword>
<dbReference type="SUPFAM" id="SSF53067">
    <property type="entry name" value="Actin-like ATPase domain"/>
    <property type="match status" value="2"/>
</dbReference>
<dbReference type="InterPro" id="IPR043129">
    <property type="entry name" value="ATPase_NBD"/>
</dbReference>
<dbReference type="GO" id="GO:0004856">
    <property type="term" value="F:D-xylulokinase activity"/>
    <property type="evidence" value="ECO:0007669"/>
    <property type="project" value="UniProtKB-EC"/>
</dbReference>
<proteinExistence type="inferred from homology"/>
<reference evidence="9 10" key="1">
    <citation type="submission" date="2011-08" db="EMBL/GenBank/DDBJ databases">
        <title>The Genome Sequence of Oribacterium sp. ACB7.</title>
        <authorList>
            <consortium name="The Broad Institute Genome Sequencing Platform"/>
            <person name="Earl A."/>
            <person name="Ward D."/>
            <person name="Feldgarden M."/>
            <person name="Gevers D."/>
            <person name="Sizova M."/>
            <person name="Hazen A."/>
            <person name="Epstein S."/>
            <person name="Young S.K."/>
            <person name="Zeng Q."/>
            <person name="Gargeya S."/>
            <person name="Fitzgerald M."/>
            <person name="Haas B."/>
            <person name="Abouelleil A."/>
            <person name="Alvarado L."/>
            <person name="Arachchi H.M."/>
            <person name="Berlin A."/>
            <person name="Brown A."/>
            <person name="Chapman S.B."/>
            <person name="Chen Z."/>
            <person name="Dunbar C."/>
            <person name="Freedman E."/>
            <person name="Gearin G."/>
            <person name="Gellesch M."/>
            <person name="Goldberg J."/>
            <person name="Griggs A."/>
            <person name="Gujja S."/>
            <person name="Heiman D."/>
            <person name="Howarth C."/>
            <person name="Larson L."/>
            <person name="Lui A."/>
            <person name="MacDonald P.J.P."/>
            <person name="Montmayeur A."/>
            <person name="Murphy C."/>
            <person name="Neiman D."/>
            <person name="Pearson M."/>
            <person name="Priest M."/>
            <person name="Roberts A."/>
            <person name="Saif S."/>
            <person name="Shea T."/>
            <person name="Shenoy N."/>
            <person name="Sisk P."/>
            <person name="Stolte C."/>
            <person name="Sykes S."/>
            <person name="Wortman J."/>
            <person name="Nusbaum C."/>
            <person name="Birren B."/>
        </authorList>
    </citation>
    <scope>NUCLEOTIDE SEQUENCE [LARGE SCALE GENOMIC DNA]</scope>
    <source>
        <strain evidence="9 10">ACB7</strain>
    </source>
</reference>
<dbReference type="CDD" id="cd07805">
    <property type="entry name" value="ASKHA_NBD_FGGY_CvXK-like"/>
    <property type="match status" value="1"/>
</dbReference>
<keyword evidence="4 6" id="KW-0418">Kinase</keyword>
<feature type="domain" description="Carbohydrate kinase FGGY N-terminal" evidence="7">
    <location>
        <begin position="4"/>
        <end position="246"/>
    </location>
</feature>
<keyword evidence="2 6" id="KW-0808">Transferase</keyword>
<dbReference type="InterPro" id="IPR018485">
    <property type="entry name" value="FGGY_C"/>
</dbReference>
<evidence type="ECO:0000256" key="2">
    <source>
        <dbReference type="ARBA" id="ARBA00022679"/>
    </source>
</evidence>
<dbReference type="InterPro" id="IPR006000">
    <property type="entry name" value="Xylulokinase"/>
</dbReference>
<evidence type="ECO:0000256" key="3">
    <source>
        <dbReference type="ARBA" id="ARBA00022741"/>
    </source>
</evidence>
<dbReference type="GO" id="GO:0005997">
    <property type="term" value="P:xylulose metabolic process"/>
    <property type="evidence" value="ECO:0007669"/>
    <property type="project" value="InterPro"/>
</dbReference>
<sequence length="509" mass="57516">MEKYLIAHDLGTSGDKATLFSEDGTLIKSVMFAYDTHFFNSTWAEQNPLDWWKAFCCANHELLKDVDKERVAGIAFSGQMMGCVVVDKEGLVLRPAIIWADQRSLQEEKWIRDNIEEWEFYQITGHRISSAYSIEKLMWIKQNEPDIYAKTYKMLQPKDYLIYRLTGRFITDYTDASGTNCMDLKALCWSDKILDITEIDREKLTEIHASTYVAGELGKKISEECGLAQGTPIVVGGGDGLCAAVGAGSVREGDAFNYLGSSSWVALTSNKPIYDKDMKTYNWAHMIEGKYSPNGTMQAAGNSYQFIRKILCKDLEEKADLQNISVYELMNQELKQSSVGANGLLYLPYILGERSPRWNPDARGAFIGLKMEHQRKDLIRAGVEGIIMNLAIILNVFQNDEIDIRSLNVIGGLAKSKEIRQIIADIYGLEIRKLNWVDEATSMGAAVAAGVGVGVLKDFTEISKFIKVEDVIQPQMNCHQKYQSLRKVFDQSYYALLDTYQTLSKWKIE</sequence>
<organism evidence="9 10">
    <name type="scientific">Oribacterium asaccharolyticum ACB7</name>
    <dbReference type="NCBI Taxonomy" id="796944"/>
    <lineage>
        <taxon>Bacteria</taxon>
        <taxon>Bacillati</taxon>
        <taxon>Bacillota</taxon>
        <taxon>Clostridia</taxon>
        <taxon>Lachnospirales</taxon>
        <taxon>Lachnospiraceae</taxon>
        <taxon>Oribacterium</taxon>
    </lineage>
</organism>
<dbReference type="GO" id="GO:0042732">
    <property type="term" value="P:D-xylose metabolic process"/>
    <property type="evidence" value="ECO:0007669"/>
    <property type="project" value="UniProtKB-KW"/>
</dbReference>
<dbReference type="NCBIfam" id="TIGR01312">
    <property type="entry name" value="XylB"/>
    <property type="match status" value="1"/>
</dbReference>
<comment type="catalytic activity">
    <reaction evidence="6">
        <text>D-xylulose + ATP = D-xylulose 5-phosphate + ADP + H(+)</text>
        <dbReference type="Rhea" id="RHEA:10964"/>
        <dbReference type="ChEBI" id="CHEBI:15378"/>
        <dbReference type="ChEBI" id="CHEBI:17140"/>
        <dbReference type="ChEBI" id="CHEBI:30616"/>
        <dbReference type="ChEBI" id="CHEBI:57737"/>
        <dbReference type="ChEBI" id="CHEBI:456216"/>
        <dbReference type="EC" id="2.7.1.17"/>
    </reaction>
</comment>
<dbReference type="Proteomes" id="UP000003527">
    <property type="component" value="Unassembled WGS sequence"/>
</dbReference>
<evidence type="ECO:0000259" key="8">
    <source>
        <dbReference type="Pfam" id="PF02782"/>
    </source>
</evidence>
<dbReference type="InterPro" id="IPR018484">
    <property type="entry name" value="FGGY_N"/>
</dbReference>
<keyword evidence="5 6" id="KW-0067">ATP-binding</keyword>
<comment type="caution">
    <text evidence="9">The sequence shown here is derived from an EMBL/GenBank/DDBJ whole genome shotgun (WGS) entry which is preliminary data.</text>
</comment>
<evidence type="ECO:0000313" key="9">
    <source>
        <dbReference type="EMBL" id="EHL09315.1"/>
    </source>
</evidence>
<dbReference type="AlphaFoldDB" id="G9WWY2"/>
<name>G9WWY2_9FIRM</name>
<evidence type="ECO:0000256" key="6">
    <source>
        <dbReference type="RuleBase" id="RU364073"/>
    </source>
</evidence>
<accession>G9WWY2</accession>
<comment type="similarity">
    <text evidence="1 6">Belongs to the FGGY kinase family.</text>
</comment>
<dbReference type="Gene3D" id="3.30.420.40">
    <property type="match status" value="2"/>
</dbReference>
<protein>
    <recommendedName>
        <fullName evidence="6">Xylulose kinase</fullName>
        <shortName evidence="6">Xylulokinase</shortName>
        <ecNumber evidence="6">2.7.1.17</ecNumber>
    </recommendedName>
</protein>
<dbReference type="RefSeq" id="WP_009537137.1">
    <property type="nucleotide sequence ID" value="NZ_JH414505.1"/>
</dbReference>
<dbReference type="PIRSF" id="PIRSF000538">
    <property type="entry name" value="GlpK"/>
    <property type="match status" value="1"/>
</dbReference>
<gene>
    <name evidence="6" type="primary">xylB</name>
    <name evidence="9" type="ORF">HMPREF9624_01356</name>
</gene>
<dbReference type="Pfam" id="PF02782">
    <property type="entry name" value="FGGY_C"/>
    <property type="match status" value="1"/>
</dbReference>
<evidence type="ECO:0000259" key="7">
    <source>
        <dbReference type="Pfam" id="PF00370"/>
    </source>
</evidence>
<keyword evidence="3 6" id="KW-0547">Nucleotide-binding</keyword>